<accession>A0ABW5B2X1</accession>
<dbReference type="RefSeq" id="WP_378321734.1">
    <property type="nucleotide sequence ID" value="NZ_JBHUHY010000028.1"/>
</dbReference>
<reference evidence="3" key="1">
    <citation type="journal article" date="2019" name="Int. J. Syst. Evol. Microbiol.">
        <title>The Global Catalogue of Microorganisms (GCM) 10K type strain sequencing project: providing services to taxonomists for standard genome sequencing and annotation.</title>
        <authorList>
            <consortium name="The Broad Institute Genomics Platform"/>
            <consortium name="The Broad Institute Genome Sequencing Center for Infectious Disease"/>
            <person name="Wu L."/>
            <person name="Ma J."/>
        </authorList>
    </citation>
    <scope>NUCLEOTIDE SEQUENCE [LARGE SCALE GENOMIC DNA]</scope>
    <source>
        <strain evidence="3">DT92</strain>
    </source>
</reference>
<dbReference type="Proteomes" id="UP001597344">
    <property type="component" value="Unassembled WGS sequence"/>
</dbReference>
<keyword evidence="1" id="KW-0472">Membrane</keyword>
<evidence type="ECO:0008006" key="4">
    <source>
        <dbReference type="Google" id="ProtNLM"/>
    </source>
</evidence>
<evidence type="ECO:0000256" key="1">
    <source>
        <dbReference type="SAM" id="Phobius"/>
    </source>
</evidence>
<evidence type="ECO:0000313" key="3">
    <source>
        <dbReference type="Proteomes" id="UP001597344"/>
    </source>
</evidence>
<dbReference type="EMBL" id="JBHUHY010000028">
    <property type="protein sequence ID" value="MFD2188707.1"/>
    <property type="molecule type" value="Genomic_DNA"/>
</dbReference>
<sequence>MKNNDLKNKTTEQLQANLNLIKGISIVLIIALILLVGITIYGFITKDNKSVFIAPFAVAISCSAILLTQSMTMKKIKAELNSRKS</sequence>
<gene>
    <name evidence="2" type="ORF">ACFSJT_18030</name>
</gene>
<keyword evidence="1" id="KW-0812">Transmembrane</keyword>
<organism evidence="2 3">
    <name type="scientific">Aquimarina celericrescens</name>
    <dbReference type="NCBI Taxonomy" id="1964542"/>
    <lineage>
        <taxon>Bacteria</taxon>
        <taxon>Pseudomonadati</taxon>
        <taxon>Bacteroidota</taxon>
        <taxon>Flavobacteriia</taxon>
        <taxon>Flavobacteriales</taxon>
        <taxon>Flavobacteriaceae</taxon>
        <taxon>Aquimarina</taxon>
    </lineage>
</organism>
<feature type="transmembrane region" description="Helical" evidence="1">
    <location>
        <begin position="20"/>
        <end position="44"/>
    </location>
</feature>
<protein>
    <recommendedName>
        <fullName evidence="4">Redox-active disulfide protein 2</fullName>
    </recommendedName>
</protein>
<keyword evidence="3" id="KW-1185">Reference proteome</keyword>
<proteinExistence type="predicted"/>
<evidence type="ECO:0000313" key="2">
    <source>
        <dbReference type="EMBL" id="MFD2188707.1"/>
    </source>
</evidence>
<name>A0ABW5B2X1_9FLAO</name>
<feature type="transmembrane region" description="Helical" evidence="1">
    <location>
        <begin position="50"/>
        <end position="67"/>
    </location>
</feature>
<comment type="caution">
    <text evidence="2">The sequence shown here is derived from an EMBL/GenBank/DDBJ whole genome shotgun (WGS) entry which is preliminary data.</text>
</comment>
<keyword evidence="1" id="KW-1133">Transmembrane helix</keyword>